<feature type="domain" description="Peptidase S8/S53" evidence="6">
    <location>
        <begin position="272"/>
        <end position="632"/>
    </location>
</feature>
<dbReference type="PROSITE" id="PS00137">
    <property type="entry name" value="SUBTILASE_HIS"/>
    <property type="match status" value="1"/>
</dbReference>
<dbReference type="STRING" id="1210063.GCA_001612665_06412"/>
<dbReference type="Gene3D" id="3.40.50.200">
    <property type="entry name" value="Peptidase S8/S53 domain"/>
    <property type="match status" value="1"/>
</dbReference>
<dbReference type="InterPro" id="IPR034058">
    <property type="entry name" value="TagA/B/C/D_pept_dom"/>
</dbReference>
<dbReference type="RefSeq" id="WP_067460061.1">
    <property type="nucleotide sequence ID" value="NZ_SMFR01000012.1"/>
</dbReference>
<keyword evidence="8" id="KW-1185">Reference proteome</keyword>
<dbReference type="CDD" id="cd04842">
    <property type="entry name" value="Peptidases_S8_Kp43_protease"/>
    <property type="match status" value="1"/>
</dbReference>
<dbReference type="InterPro" id="IPR022398">
    <property type="entry name" value="Peptidase_S8_His-AS"/>
</dbReference>
<dbReference type="SUPFAM" id="SSF49785">
    <property type="entry name" value="Galactose-binding domain-like"/>
    <property type="match status" value="1"/>
</dbReference>
<evidence type="ECO:0000256" key="2">
    <source>
        <dbReference type="ARBA" id="ARBA00022670"/>
    </source>
</evidence>
<dbReference type="InterPro" id="IPR000209">
    <property type="entry name" value="Peptidase_S8/S53_dom"/>
</dbReference>
<dbReference type="OrthoDB" id="9795680at2"/>
<keyword evidence="3 5" id="KW-0378">Hydrolase</keyword>
<evidence type="ECO:0000259" key="6">
    <source>
        <dbReference type="Pfam" id="PF00082"/>
    </source>
</evidence>
<dbReference type="Proteomes" id="UP000294856">
    <property type="component" value="Unassembled WGS sequence"/>
</dbReference>
<dbReference type="PANTHER" id="PTHR43399">
    <property type="entry name" value="SUBTILISIN-RELATED"/>
    <property type="match status" value="1"/>
</dbReference>
<dbReference type="Gene3D" id="2.60.120.380">
    <property type="match status" value="1"/>
</dbReference>
<evidence type="ECO:0000256" key="4">
    <source>
        <dbReference type="ARBA" id="ARBA00022825"/>
    </source>
</evidence>
<evidence type="ECO:0000313" key="8">
    <source>
        <dbReference type="Proteomes" id="UP000294856"/>
    </source>
</evidence>
<feature type="active site" description="Charge relay system" evidence="5">
    <location>
        <position position="281"/>
    </location>
</feature>
<dbReference type="PRINTS" id="PR00723">
    <property type="entry name" value="SUBTILISIN"/>
</dbReference>
<feature type="active site" description="Charge relay system" evidence="5">
    <location>
        <position position="332"/>
    </location>
</feature>
<evidence type="ECO:0000256" key="1">
    <source>
        <dbReference type="ARBA" id="ARBA00011073"/>
    </source>
</evidence>
<dbReference type="InterPro" id="IPR008979">
    <property type="entry name" value="Galactose-bd-like_sf"/>
</dbReference>
<dbReference type="InterPro" id="IPR036852">
    <property type="entry name" value="Peptidase_S8/S53_dom_sf"/>
</dbReference>
<dbReference type="SUPFAM" id="SSF52743">
    <property type="entry name" value="Subtilisin-like"/>
    <property type="match status" value="1"/>
</dbReference>
<dbReference type="PANTHER" id="PTHR43399:SF4">
    <property type="entry name" value="CELL WALL-ASSOCIATED PROTEASE"/>
    <property type="match status" value="1"/>
</dbReference>
<accession>A0A4R1FET8</accession>
<dbReference type="Pfam" id="PF00082">
    <property type="entry name" value="Peptidase_S8"/>
    <property type="match status" value="1"/>
</dbReference>
<feature type="active site" description="Charge relay system" evidence="5">
    <location>
        <position position="573"/>
    </location>
</feature>
<dbReference type="GO" id="GO:0006508">
    <property type="term" value="P:proteolysis"/>
    <property type="evidence" value="ECO:0007669"/>
    <property type="project" value="UniProtKB-KW"/>
</dbReference>
<protein>
    <submittedName>
        <fullName evidence="7">Subtilase family protein</fullName>
    </submittedName>
</protein>
<dbReference type="PROSITE" id="PS51892">
    <property type="entry name" value="SUBTILASE"/>
    <property type="match status" value="1"/>
</dbReference>
<dbReference type="InterPro" id="IPR051048">
    <property type="entry name" value="Peptidase_S8/S53_subtilisin"/>
</dbReference>
<name>A0A4R1FET8_9NOCA</name>
<dbReference type="AlphaFoldDB" id="A0A4R1FET8"/>
<keyword evidence="2 5" id="KW-0645">Protease</keyword>
<comment type="similarity">
    <text evidence="1 5">Belongs to the peptidase S8 family.</text>
</comment>
<dbReference type="PROSITE" id="PS00138">
    <property type="entry name" value="SUBTILASE_SER"/>
    <property type="match status" value="1"/>
</dbReference>
<dbReference type="InterPro" id="IPR015500">
    <property type="entry name" value="Peptidase_S8_subtilisin-rel"/>
</dbReference>
<keyword evidence="4 5" id="KW-0720">Serine protease</keyword>
<dbReference type="GO" id="GO:0004252">
    <property type="term" value="F:serine-type endopeptidase activity"/>
    <property type="evidence" value="ECO:0007669"/>
    <property type="project" value="UniProtKB-UniRule"/>
</dbReference>
<evidence type="ECO:0000256" key="5">
    <source>
        <dbReference type="PROSITE-ProRule" id="PRU01240"/>
    </source>
</evidence>
<dbReference type="InterPro" id="IPR023828">
    <property type="entry name" value="Peptidase_S8_Ser-AS"/>
</dbReference>
<sequence>MDRTLKVIANKSEQAALARDHTVTANYDAFALIQANEAQARELNQRYLVEDITAQYEIPLGPATQDSIDTNLPRITGAARPSAHPAYHRTRRLDAGPHHYLVQFVGPIKPQWRAAVEKTGGSIVDARAGFTLVVRATAEQITAIAALPHVRWAGHLPDRARVDVTTEPVLPRTKLLPDVLTVEFFTPATARTGKAKIRKLGLKIIGEGPATLIVEAPESTDAARRKQLAALSAVHGVRMVRNRPINRISNDVAATIMRGTPATLGGVSGLDGDGETVAVCDTGFDTGTTSPVHPDFADRVKAVMSFPITSEYSPYINNAGANDGAADLDSGHGTHVTGSVLGDGTASAVVAGHPTIRGLATKAKLVFQAVEQALDWKNPAFVAKYGRYLLAGIPVDLADLFTPAYNKGARIHTNSWGGGDPGIYDDQCRAVDTFMWEHPSFCILFAAGNDGSDSDGDGQINLGSVTSPGTAKNCLTVGASENLRRSFDNQHYGDWWPQDYPAPPYKSAPMGDDPDQVVAFSSRGPTADGRIKPDIVAPGTWILSTKSTMLSPTATGWKPFPGSTKYFYMGGTSMATPLTAGALALLRQHLRRDHNIATPSGALLKAVVIAGARRLPDRAPAGAVSDSHQGFGCVDVAAVVAPTAPSALRVRQGKKISTGQLHTLEIEVTSATVPLRVVLAYSDFPGETLVNNLNLVVRGPDGTPRVGNGEQGAGLTMDSTNNVEVVEVGTPAVGPWTIDIIGSNIPQGPQPYALAILGAAAG</sequence>
<reference evidence="7 8" key="1">
    <citation type="submission" date="2019-03" db="EMBL/GenBank/DDBJ databases">
        <title>Genomic Encyclopedia of Type Strains, Phase IV (KMG-IV): sequencing the most valuable type-strain genomes for metagenomic binning, comparative biology and taxonomic classification.</title>
        <authorList>
            <person name="Goeker M."/>
        </authorList>
    </citation>
    <scope>NUCLEOTIDE SEQUENCE [LARGE SCALE GENOMIC DNA]</scope>
    <source>
        <strain evidence="7 8">DSM 44684</strain>
    </source>
</reference>
<evidence type="ECO:0000256" key="3">
    <source>
        <dbReference type="ARBA" id="ARBA00022801"/>
    </source>
</evidence>
<proteinExistence type="inferred from homology"/>
<dbReference type="EMBL" id="SMFR01000012">
    <property type="protein sequence ID" value="TCJ89411.1"/>
    <property type="molecule type" value="Genomic_DNA"/>
</dbReference>
<comment type="caution">
    <text evidence="7">The sequence shown here is derived from an EMBL/GenBank/DDBJ whole genome shotgun (WGS) entry which is preliminary data.</text>
</comment>
<gene>
    <name evidence="7" type="ORF">DFR71_6623</name>
</gene>
<evidence type="ECO:0000313" key="7">
    <source>
        <dbReference type="EMBL" id="TCJ89411.1"/>
    </source>
</evidence>
<organism evidence="7 8">
    <name type="scientific">Nocardia alba</name>
    <dbReference type="NCBI Taxonomy" id="225051"/>
    <lineage>
        <taxon>Bacteria</taxon>
        <taxon>Bacillati</taxon>
        <taxon>Actinomycetota</taxon>
        <taxon>Actinomycetes</taxon>
        <taxon>Mycobacteriales</taxon>
        <taxon>Nocardiaceae</taxon>
        <taxon>Nocardia</taxon>
    </lineage>
</organism>